<organism evidence="2 4">
    <name type="scientific">Allofranklinella schreckenbergeri</name>
    <dbReference type="NCBI Taxonomy" id="1076744"/>
    <lineage>
        <taxon>Bacteria</taxon>
        <taxon>Pseudomonadati</taxon>
        <taxon>Pseudomonadota</taxon>
        <taxon>Betaproteobacteria</taxon>
        <taxon>Burkholderiales</taxon>
        <taxon>Comamonadaceae</taxon>
        <taxon>Allofranklinella</taxon>
    </lineage>
</organism>
<dbReference type="Proteomes" id="UP000267521">
    <property type="component" value="Unassembled WGS sequence"/>
</dbReference>
<dbReference type="InterPro" id="IPR011051">
    <property type="entry name" value="RmlC_Cupin_sf"/>
</dbReference>
<evidence type="ECO:0000313" key="2">
    <source>
        <dbReference type="EMBL" id="RMX11713.1"/>
    </source>
</evidence>
<evidence type="ECO:0000313" key="1">
    <source>
        <dbReference type="EMBL" id="RMX01308.1"/>
    </source>
</evidence>
<evidence type="ECO:0000313" key="3">
    <source>
        <dbReference type="Proteomes" id="UP000267521"/>
    </source>
</evidence>
<dbReference type="RefSeq" id="WP_122237079.1">
    <property type="nucleotide sequence ID" value="NZ_RDQK01000001.1"/>
</dbReference>
<dbReference type="EMBL" id="RDQK01000001">
    <property type="protein sequence ID" value="RMX11713.1"/>
    <property type="molecule type" value="Genomic_DNA"/>
</dbReference>
<reference evidence="3 4" key="1">
    <citation type="submission" date="2018-10" db="EMBL/GenBank/DDBJ databases">
        <title>Comamonadaceae CDC group NO-1 genome sequencing and assembly.</title>
        <authorList>
            <person name="Bernier A.-M."/>
            <person name="Bernard K."/>
        </authorList>
    </citation>
    <scope>NUCLEOTIDE SEQUENCE [LARGE SCALE GENOMIC DNA]</scope>
    <source>
        <strain evidence="2 4">NML180581</strain>
        <strain evidence="1 3">NML970147</strain>
    </source>
</reference>
<protein>
    <recommendedName>
        <fullName evidence="5">Cupin</fullName>
    </recommendedName>
</protein>
<dbReference type="Proteomes" id="UP000281171">
    <property type="component" value="Unassembled WGS sequence"/>
</dbReference>
<dbReference type="EMBL" id="RDQM01000001">
    <property type="protein sequence ID" value="RMX01308.1"/>
    <property type="molecule type" value="Genomic_DNA"/>
</dbReference>
<evidence type="ECO:0000313" key="4">
    <source>
        <dbReference type="Proteomes" id="UP000281171"/>
    </source>
</evidence>
<evidence type="ECO:0008006" key="5">
    <source>
        <dbReference type="Google" id="ProtNLM"/>
    </source>
</evidence>
<name>A0A3M6R8T0_9BURK</name>
<dbReference type="Gene3D" id="2.60.120.10">
    <property type="entry name" value="Jelly Rolls"/>
    <property type="match status" value="1"/>
</dbReference>
<accession>A0A3M6R8T0</accession>
<accession>A0A3M6QDV5</accession>
<dbReference type="InterPro" id="IPR014710">
    <property type="entry name" value="RmlC-like_jellyroll"/>
</dbReference>
<dbReference type="SUPFAM" id="SSF51182">
    <property type="entry name" value="RmlC-like cupins"/>
    <property type="match status" value="1"/>
</dbReference>
<proteinExistence type="predicted"/>
<dbReference type="AlphaFoldDB" id="A0A3M6R8T0"/>
<comment type="caution">
    <text evidence="2">The sequence shown here is derived from an EMBL/GenBank/DDBJ whole genome shotgun (WGS) entry which is preliminary data.</text>
</comment>
<gene>
    <name evidence="2" type="ORF">EBQ24_00215</name>
    <name evidence="1" type="ORF">EBQ26_00545</name>
</gene>
<sequence length="108" mass="11119">MALPHAQPGQPVDVRPYGADIAAAQSVALFKSSGLEVMRLVLPAGRHMPAHQVAGEITIHCLEGSVQVHLSDTPAALLPAGHLLYVPGGVPHALTALQPSSVLVTLAL</sequence>